<feature type="non-terminal residue" evidence="1">
    <location>
        <position position="82"/>
    </location>
</feature>
<sequence length="82" mass="9860">DQNNNVEEQDEKREVKYDRKSTDALLPLSVLQYTKSVQDPCKNLEKSLMKMRKIFNFHNFEKQAVQRRELLKRLNYVISESL</sequence>
<evidence type="ECO:0000313" key="2">
    <source>
        <dbReference type="Proteomes" id="UP001432027"/>
    </source>
</evidence>
<gene>
    <name evidence="1" type="ORF">PENTCL1PPCAC_8033</name>
</gene>
<proteinExistence type="predicted"/>
<accession>A0AAV5SZ14</accession>
<name>A0AAV5SZ14_9BILA</name>
<reference evidence="1" key="1">
    <citation type="submission" date="2023-10" db="EMBL/GenBank/DDBJ databases">
        <title>Genome assembly of Pristionchus species.</title>
        <authorList>
            <person name="Yoshida K."/>
            <person name="Sommer R.J."/>
        </authorList>
    </citation>
    <scope>NUCLEOTIDE SEQUENCE</scope>
    <source>
        <strain evidence="1">RS0144</strain>
    </source>
</reference>
<feature type="non-terminal residue" evidence="1">
    <location>
        <position position="1"/>
    </location>
</feature>
<organism evidence="1 2">
    <name type="scientific">Pristionchus entomophagus</name>
    <dbReference type="NCBI Taxonomy" id="358040"/>
    <lineage>
        <taxon>Eukaryota</taxon>
        <taxon>Metazoa</taxon>
        <taxon>Ecdysozoa</taxon>
        <taxon>Nematoda</taxon>
        <taxon>Chromadorea</taxon>
        <taxon>Rhabditida</taxon>
        <taxon>Rhabditina</taxon>
        <taxon>Diplogasteromorpha</taxon>
        <taxon>Diplogasteroidea</taxon>
        <taxon>Neodiplogasteridae</taxon>
        <taxon>Pristionchus</taxon>
    </lineage>
</organism>
<keyword evidence="2" id="KW-1185">Reference proteome</keyword>
<protein>
    <submittedName>
        <fullName evidence="1">Uncharacterized protein</fullName>
    </submittedName>
</protein>
<comment type="caution">
    <text evidence="1">The sequence shown here is derived from an EMBL/GenBank/DDBJ whole genome shotgun (WGS) entry which is preliminary data.</text>
</comment>
<dbReference type="Proteomes" id="UP001432027">
    <property type="component" value="Unassembled WGS sequence"/>
</dbReference>
<dbReference type="AlphaFoldDB" id="A0AAV5SZ14"/>
<evidence type="ECO:0000313" key="1">
    <source>
        <dbReference type="EMBL" id="GMS85858.1"/>
    </source>
</evidence>
<dbReference type="EMBL" id="BTSX01000002">
    <property type="protein sequence ID" value="GMS85858.1"/>
    <property type="molecule type" value="Genomic_DNA"/>
</dbReference>